<comment type="caution">
    <text evidence="2">The sequence shown here is derived from an EMBL/GenBank/DDBJ whole genome shotgun (WGS) entry which is preliminary data.</text>
</comment>
<dbReference type="OrthoDB" id="1431774at2"/>
<sequence>MTQKLYIIIAFILFSGVAFGQASASSDFFISVAFEDDIPVEEIEVYYYQALNNNVERISFKPDSLRNTIEISGHHHYVVGAGMPVIVFSHKGKKIYDSHFEGLTKIEKEEAEIQNLYYLVISRAGFSTADEDFREKLIFSNENPNIIIRYENVNGKIRYDISNKPHYFLPVYEMSISNKLIKVNPSK</sequence>
<feature type="chain" id="PRO_5018092966" evidence="1">
    <location>
        <begin position="21"/>
        <end position="187"/>
    </location>
</feature>
<dbReference type="EMBL" id="RQVR01000004">
    <property type="protein sequence ID" value="RRJ92896.1"/>
    <property type="molecule type" value="Genomic_DNA"/>
</dbReference>
<evidence type="ECO:0000313" key="2">
    <source>
        <dbReference type="EMBL" id="RRJ92896.1"/>
    </source>
</evidence>
<keyword evidence="1" id="KW-0732">Signal</keyword>
<dbReference type="Proteomes" id="UP000271937">
    <property type="component" value="Unassembled WGS sequence"/>
</dbReference>
<gene>
    <name evidence="2" type="ORF">EG849_04720</name>
</gene>
<dbReference type="RefSeq" id="WP_125011937.1">
    <property type="nucleotide sequence ID" value="NZ_RQVR01000004.1"/>
</dbReference>
<organism evidence="2 3">
    <name type="scientific">Flavobacterium macacae</name>
    <dbReference type="NCBI Taxonomy" id="2488993"/>
    <lineage>
        <taxon>Bacteria</taxon>
        <taxon>Pseudomonadati</taxon>
        <taxon>Bacteroidota</taxon>
        <taxon>Flavobacteriia</taxon>
        <taxon>Flavobacteriales</taxon>
        <taxon>Flavobacteriaceae</taxon>
        <taxon>Flavobacterium</taxon>
    </lineage>
</organism>
<reference evidence="2 3" key="1">
    <citation type="submission" date="2018-11" db="EMBL/GenBank/DDBJ databases">
        <title>Flavobacterium sp. nov., YIM 102600 draft genome.</title>
        <authorList>
            <person name="Li G."/>
            <person name="Jiang Y."/>
        </authorList>
    </citation>
    <scope>NUCLEOTIDE SEQUENCE [LARGE SCALE GENOMIC DNA]</scope>
    <source>
        <strain evidence="2 3">YIM 102600</strain>
    </source>
</reference>
<dbReference type="AlphaFoldDB" id="A0A3P3WFS8"/>
<feature type="signal peptide" evidence="1">
    <location>
        <begin position="1"/>
        <end position="20"/>
    </location>
</feature>
<evidence type="ECO:0000313" key="3">
    <source>
        <dbReference type="Proteomes" id="UP000271937"/>
    </source>
</evidence>
<accession>A0A3P3WFS8</accession>
<name>A0A3P3WFS8_9FLAO</name>
<evidence type="ECO:0000256" key="1">
    <source>
        <dbReference type="SAM" id="SignalP"/>
    </source>
</evidence>
<proteinExistence type="predicted"/>
<protein>
    <submittedName>
        <fullName evidence="2">Uncharacterized protein</fullName>
    </submittedName>
</protein>
<keyword evidence="3" id="KW-1185">Reference proteome</keyword>